<evidence type="ECO:0000259" key="2">
    <source>
        <dbReference type="Pfam" id="PF00188"/>
    </source>
</evidence>
<proteinExistence type="predicted"/>
<name>A1KU76_NEIMF</name>
<dbReference type="Gene3D" id="3.40.33.10">
    <property type="entry name" value="CAP"/>
    <property type="match status" value="1"/>
</dbReference>
<evidence type="ECO:0000256" key="1">
    <source>
        <dbReference type="SAM" id="Phobius"/>
    </source>
</evidence>
<dbReference type="SUPFAM" id="SSF55797">
    <property type="entry name" value="PR-1-like"/>
    <property type="match status" value="1"/>
</dbReference>
<organism evidence="3 4">
    <name type="scientific">Neisseria meningitidis serogroup C / serotype 2a (strain ATCC 700532 / DSM 15464 / FAM18)</name>
    <dbReference type="NCBI Taxonomy" id="272831"/>
    <lineage>
        <taxon>Bacteria</taxon>
        <taxon>Pseudomonadati</taxon>
        <taxon>Pseudomonadota</taxon>
        <taxon>Betaproteobacteria</taxon>
        <taxon>Neisseriales</taxon>
        <taxon>Neisseriaceae</taxon>
        <taxon>Neisseria</taxon>
    </lineage>
</organism>
<gene>
    <name evidence="3" type="ordered locus">NMC1172</name>
</gene>
<dbReference type="InterPro" id="IPR035940">
    <property type="entry name" value="CAP_sf"/>
</dbReference>
<dbReference type="EMBL" id="AM421808">
    <property type="protein sequence ID" value="CAM10418.1"/>
    <property type="molecule type" value="Genomic_DNA"/>
</dbReference>
<sequence length="434" mass="48965">MPRREDGIMKSLFIRLLLLGSAAGVFYHTQNQSLPAGELVYPSAPQIRDGGDALHYLNRIRAQIGLHKLAHAPVLENSARRHARYLTLNPEDGHGEHHPDNPHYTAQKLTERTRLAGYLYNGVHENISTEEEAAESSDSDIRTQQRQVDGLMSAIYHRLSLLDRHTDEAGAAFVRENGKTVLVFNQGNSRFERHCAQGRNQPEAGRKYYRNACHNGAVVYTDEAMPAQELLYTAYPVGSGALPYFHGERPDPVPEYEITGNPASIDFSEAAGKITMKSFKLYQGKNEIRPVRVLTAGNDPNGRLTAYQFALFPLKPLEYGTLYTAVFDYVRNGRRAQAKWQFRTRKPDYPYFEVNGGETLAVRKGEKYFIHWRGRWCLEACTRYTYRQRPGSRLSIGRHEAGGIVFSVDGMAGSRITLAPEGETERGVTLYLQD</sequence>
<keyword evidence="1" id="KW-0472">Membrane</keyword>
<keyword evidence="1" id="KW-0812">Transmembrane</keyword>
<evidence type="ECO:0000313" key="4">
    <source>
        <dbReference type="Proteomes" id="UP000002286"/>
    </source>
</evidence>
<dbReference type="InterPro" id="IPR014044">
    <property type="entry name" value="CAP_dom"/>
</dbReference>
<dbReference type="HOGENOM" id="CLU_052497_0_0_4"/>
<dbReference type="CDD" id="cd05379">
    <property type="entry name" value="CAP_bacterial"/>
    <property type="match status" value="1"/>
</dbReference>
<dbReference type="AlphaFoldDB" id="A1KU76"/>
<reference evidence="3 4" key="1">
    <citation type="journal article" date="2007" name="PLoS Genet.">
        <title>Meningococcal genetic variation mechanisms viewed through comparative analysis of serogroup C strain FAM18.</title>
        <authorList>
            <person name="Bentley S.D."/>
            <person name="Vernikos G.S."/>
            <person name="Snyder L.A.S."/>
            <person name="Churcher C."/>
            <person name="Arrowsmith C."/>
            <person name="Chillingworth T."/>
            <person name="Cronin A."/>
            <person name="Davis P.H."/>
            <person name="Holroyd N.E."/>
            <person name="Jagels K."/>
            <person name="Maddison M."/>
            <person name="Moule S."/>
            <person name="Rabbinowitsch E."/>
            <person name="Sharp S."/>
            <person name="Unwin L."/>
            <person name="Whitehead S."/>
            <person name="Quail M.A."/>
            <person name="Achtman M."/>
            <person name="Barrell B."/>
            <person name="Saunders N.J."/>
            <person name="Parkhill J."/>
        </authorList>
    </citation>
    <scope>NUCLEOTIDE SEQUENCE [LARGE SCALE GENOMIC DNA]</scope>
    <source>
        <strain evidence="4">ATCC 700532 / DSM 15464 / FAM18</strain>
    </source>
</reference>
<accession>A1KU76</accession>
<feature type="domain" description="SCP" evidence="2">
    <location>
        <begin position="54"/>
        <end position="183"/>
    </location>
</feature>
<dbReference type="Proteomes" id="UP000002286">
    <property type="component" value="Chromosome"/>
</dbReference>
<evidence type="ECO:0000313" key="3">
    <source>
        <dbReference type="EMBL" id="CAM10418.1"/>
    </source>
</evidence>
<dbReference type="Pfam" id="PF00188">
    <property type="entry name" value="CAP"/>
    <property type="match status" value="1"/>
</dbReference>
<protein>
    <submittedName>
        <fullName evidence="3">Periplasmic protein</fullName>
    </submittedName>
</protein>
<feature type="transmembrane region" description="Helical" evidence="1">
    <location>
        <begin position="12"/>
        <end position="29"/>
    </location>
</feature>
<dbReference type="KEGG" id="nmc:NMC1172"/>
<keyword evidence="1" id="KW-1133">Transmembrane helix</keyword>